<reference evidence="7" key="1">
    <citation type="submission" date="2022-11" db="UniProtKB">
        <authorList>
            <consortium name="EnsemblMetazoa"/>
        </authorList>
    </citation>
    <scope>IDENTIFICATION</scope>
</reference>
<dbReference type="Gene3D" id="3.80.10.10">
    <property type="entry name" value="Ribonuclease Inhibitor"/>
    <property type="match status" value="2"/>
</dbReference>
<dbReference type="FunFam" id="1.25.10.10:FF:000086">
    <property type="entry name" value="protein zyg-11 homolog B isoform X2"/>
    <property type="match status" value="1"/>
</dbReference>
<accession>A0A914AY91</accession>
<dbReference type="Pfam" id="PF22964">
    <property type="entry name" value="ZER1-like_2nd"/>
    <property type="match status" value="1"/>
</dbReference>
<dbReference type="RefSeq" id="XP_038068672.1">
    <property type="nucleotide sequence ID" value="XM_038212744.1"/>
</dbReference>
<dbReference type="GeneID" id="119738028"/>
<dbReference type="OrthoDB" id="5783533at2759"/>
<evidence type="ECO:0000313" key="8">
    <source>
        <dbReference type="Proteomes" id="UP000887568"/>
    </source>
</evidence>
<keyword evidence="2" id="KW-0433">Leucine-rich repeat</keyword>
<evidence type="ECO:0000256" key="4">
    <source>
        <dbReference type="ARBA" id="ARBA00022786"/>
    </source>
</evidence>
<feature type="domain" description="Protein zer-1 homolog-like C-terminal" evidence="5">
    <location>
        <begin position="389"/>
        <end position="742"/>
    </location>
</feature>
<evidence type="ECO:0000313" key="7">
    <source>
        <dbReference type="EnsemblMetazoa" id="XP_038068672.1"/>
    </source>
</evidence>
<dbReference type="PANTHER" id="PTHR12904">
    <property type="match status" value="1"/>
</dbReference>
<keyword evidence="4" id="KW-0833">Ubl conjugation pathway</keyword>
<dbReference type="SUPFAM" id="SSF48371">
    <property type="entry name" value="ARM repeat"/>
    <property type="match status" value="1"/>
</dbReference>
<dbReference type="Gene3D" id="1.25.10.10">
    <property type="entry name" value="Leucine-rich Repeat Variant"/>
    <property type="match status" value="1"/>
</dbReference>
<dbReference type="InterPro" id="IPR055142">
    <property type="entry name" value="ZER1-like_C"/>
</dbReference>
<keyword evidence="8" id="KW-1185">Reference proteome</keyword>
<evidence type="ECO:0000256" key="1">
    <source>
        <dbReference type="ARBA" id="ARBA00009420"/>
    </source>
</evidence>
<dbReference type="Proteomes" id="UP000887568">
    <property type="component" value="Unplaced"/>
</dbReference>
<keyword evidence="3" id="KW-0677">Repeat</keyword>
<comment type="similarity">
    <text evidence="1">Belongs to the zyg-11 family.</text>
</comment>
<dbReference type="EnsemblMetazoa" id="XM_038212744.1">
    <property type="protein sequence ID" value="XP_038068672.1"/>
    <property type="gene ID" value="LOC119738028"/>
</dbReference>
<evidence type="ECO:0000256" key="2">
    <source>
        <dbReference type="ARBA" id="ARBA00022614"/>
    </source>
</evidence>
<dbReference type="InterPro" id="IPR011989">
    <property type="entry name" value="ARM-like"/>
</dbReference>
<organism evidence="7 8">
    <name type="scientific">Patiria miniata</name>
    <name type="common">Bat star</name>
    <name type="synonym">Asterina miniata</name>
    <dbReference type="NCBI Taxonomy" id="46514"/>
    <lineage>
        <taxon>Eukaryota</taxon>
        <taxon>Metazoa</taxon>
        <taxon>Echinodermata</taxon>
        <taxon>Eleutherozoa</taxon>
        <taxon>Asterozoa</taxon>
        <taxon>Asteroidea</taxon>
        <taxon>Valvatacea</taxon>
        <taxon>Valvatida</taxon>
        <taxon>Asterinidae</taxon>
        <taxon>Patiria</taxon>
    </lineage>
</organism>
<dbReference type="InterPro" id="IPR056845">
    <property type="entry name" value="LRR_Zer-1"/>
</dbReference>
<dbReference type="InterPro" id="IPR016024">
    <property type="entry name" value="ARM-type_fold"/>
</dbReference>
<dbReference type="OMA" id="AYRSFHP"/>
<dbReference type="InterPro" id="IPR032675">
    <property type="entry name" value="LRR_dom_sf"/>
</dbReference>
<dbReference type="AlphaFoldDB" id="A0A914AY91"/>
<dbReference type="SUPFAM" id="SSF52047">
    <property type="entry name" value="RNI-like"/>
    <property type="match status" value="1"/>
</dbReference>
<proteinExistence type="inferred from homology"/>
<feature type="domain" description="Zer-1-like leucine-rich repeats region" evidence="6">
    <location>
        <begin position="184"/>
        <end position="279"/>
    </location>
</feature>
<evidence type="ECO:0000259" key="6">
    <source>
        <dbReference type="Pfam" id="PF25013"/>
    </source>
</evidence>
<dbReference type="PANTHER" id="PTHR12904:SF22">
    <property type="entry name" value="ZYG-11 FAMILY MEMBER B, CELL CYCLE REGULATOR"/>
    <property type="match status" value="1"/>
</dbReference>
<dbReference type="InterPro" id="IPR051341">
    <property type="entry name" value="Zyg-11_UBL_adapter"/>
</dbReference>
<name>A0A914AY91_PATMI</name>
<evidence type="ECO:0000256" key="3">
    <source>
        <dbReference type="ARBA" id="ARBA00022737"/>
    </source>
</evidence>
<dbReference type="Pfam" id="PF25013">
    <property type="entry name" value="LRR_Zer-1"/>
    <property type="match status" value="1"/>
</dbReference>
<sequence>MGTTSPDTLQSICLQYISCNLSKLCSEILVTGDGDYAESRLIFKNPDAIIHSDLAERLLTKLSENGNLTDTSLTLFANQCIMCLRRACIRNASLTSRGLRALACHQLIELDASGVQNVNVNDVIGALGEWTRKHIRSLNVSGCTFLNNSKFCIVISLPQLRNLRHLNVSYTEFGNNLGLEWVAEGLSHLESLDISGTLVYSIQPLLKLKPTLKSLCMFHTRVPEKDLIPVVLALDELRHLDISQDVHPMMDNHQNPSVNTLLEAHQSLPHLTSLDISGRDNVQDASLWSFIQQRTGLRFLGLTLTQGMVRTLQIPKEMCGEDLLINESNPDFPHDLKVTGHATEKQVEEALHCYGNRPNYVHKLLCSLFNMTLYLEKARPNIIKIILPEMKAHPHHLGVQMAASACLYNLTKHHLADSVHVSDLSVMVHLTLNAMETFPSQQQLQKNALLTLCSDRILQDVSFDRYRASKMVMDCLFVFDDAPMTRMSVAICSILAAKISTEQTTLLGTKRNMQKLLQIVKQKSDLLSVDITLKFTLSALWNLTDESPSTCAIFLNEGGLDLFIHILEIFPDQATLQTKVLGLINNIAEVKGQRNALLRGDFIEHCRTLLDSKQIEVSYFAAGIIAHLLNEGPKAWAPLPQALRLALQDSLHKNILAWKNPAGEMVAYRSFSPFFPLIKCDIAEVQLWSVWAMQHVCTKNASRYCPMLVQEGGQEILRDMIANRQVHDEVYQVAKSVLDTVDTNHSNSGT</sequence>
<dbReference type="GO" id="GO:0031462">
    <property type="term" value="C:Cul2-RING ubiquitin ligase complex"/>
    <property type="evidence" value="ECO:0007669"/>
    <property type="project" value="TreeGrafter"/>
</dbReference>
<evidence type="ECO:0000259" key="5">
    <source>
        <dbReference type="Pfam" id="PF22964"/>
    </source>
</evidence>
<protein>
    <submittedName>
        <fullName evidence="7">Uncharacterized protein</fullName>
    </submittedName>
</protein>